<comment type="similarity">
    <text evidence="1">Belongs to the ATP-dependent AMP-binding enzyme family.</text>
</comment>
<dbReference type="EMBL" id="CAEZXK010000063">
    <property type="protein sequence ID" value="CAB4695819.1"/>
    <property type="molecule type" value="Genomic_DNA"/>
</dbReference>
<dbReference type="InterPro" id="IPR045851">
    <property type="entry name" value="AMP-bd_C_sf"/>
</dbReference>
<evidence type="ECO:0000259" key="3">
    <source>
        <dbReference type="Pfam" id="PF00501"/>
    </source>
</evidence>
<dbReference type="Gene3D" id="3.40.50.12780">
    <property type="entry name" value="N-terminal domain of ligase-like"/>
    <property type="match status" value="1"/>
</dbReference>
<proteinExistence type="inferred from homology"/>
<dbReference type="GO" id="GO:0031956">
    <property type="term" value="F:medium-chain fatty acid-CoA ligase activity"/>
    <property type="evidence" value="ECO:0007669"/>
    <property type="project" value="TreeGrafter"/>
</dbReference>
<name>A0A6J6PAH2_9ZZZZ</name>
<dbReference type="AlphaFoldDB" id="A0A6J6PAH2"/>
<evidence type="ECO:0000313" key="5">
    <source>
        <dbReference type="EMBL" id="CAB4695819.1"/>
    </source>
</evidence>
<dbReference type="Pfam" id="PF13193">
    <property type="entry name" value="AMP-binding_C"/>
    <property type="match status" value="1"/>
</dbReference>
<dbReference type="InterPro" id="IPR025110">
    <property type="entry name" value="AMP-bd_C"/>
</dbReference>
<evidence type="ECO:0000259" key="4">
    <source>
        <dbReference type="Pfam" id="PF13193"/>
    </source>
</evidence>
<gene>
    <name evidence="5" type="ORF">UFOPK2370_01238</name>
</gene>
<dbReference type="PANTHER" id="PTHR43201:SF5">
    <property type="entry name" value="MEDIUM-CHAIN ACYL-COA LIGASE ACSF2, MITOCHONDRIAL"/>
    <property type="match status" value="1"/>
</dbReference>
<feature type="domain" description="AMP-binding enzyme C-terminal" evidence="4">
    <location>
        <begin position="285"/>
        <end position="356"/>
    </location>
</feature>
<accession>A0A6J6PAH2</accession>
<dbReference type="Pfam" id="PF00501">
    <property type="entry name" value="AMP-binding"/>
    <property type="match status" value="1"/>
</dbReference>
<dbReference type="GO" id="GO:0006631">
    <property type="term" value="P:fatty acid metabolic process"/>
    <property type="evidence" value="ECO:0007669"/>
    <property type="project" value="TreeGrafter"/>
</dbReference>
<keyword evidence="2" id="KW-0436">Ligase</keyword>
<evidence type="ECO:0000256" key="1">
    <source>
        <dbReference type="ARBA" id="ARBA00006432"/>
    </source>
</evidence>
<feature type="domain" description="AMP-dependent synthetase/ligase" evidence="3">
    <location>
        <begin position="50"/>
        <end position="219"/>
    </location>
</feature>
<evidence type="ECO:0000256" key="2">
    <source>
        <dbReference type="ARBA" id="ARBA00022598"/>
    </source>
</evidence>
<dbReference type="PANTHER" id="PTHR43201">
    <property type="entry name" value="ACYL-COA SYNTHETASE"/>
    <property type="match status" value="1"/>
</dbReference>
<dbReference type="InterPro" id="IPR042099">
    <property type="entry name" value="ANL_N_sf"/>
</dbReference>
<organism evidence="5">
    <name type="scientific">freshwater metagenome</name>
    <dbReference type="NCBI Taxonomy" id="449393"/>
    <lineage>
        <taxon>unclassified sequences</taxon>
        <taxon>metagenomes</taxon>
        <taxon>ecological metagenomes</taxon>
    </lineage>
</organism>
<dbReference type="InterPro" id="IPR000873">
    <property type="entry name" value="AMP-dep_synth/lig_dom"/>
</dbReference>
<sequence length="373" mass="39215">MTKPLKLVAANDPFSALIAVADALAGKVALFVTPPELNGLMPEVHGLPDSVDDSVAFIVETSGSTGTPKRVELSVAAALASAHASAKRLGGSGQWLLALPINYIAGLNVLIRSAVAETQPVMMNTSVTFTAEAFVRHTTMLRDEKKFTALVPTQLSRLAIAAEHDENVSNALRAYDTILVGGQATSPQLLESLRELGANVVETYGSAETFGGVVYDGKPLPGVTVSINSDSRIEISSPTLANDFAAIGKLVISDLGEIVDGKLRVLGRADRVLISGAIKVSLDRVEAVARDVGGVVEVAATAIEDSEWGQRVAIVYVGSPEVADEIAQRLADDLGPAAKPLRIMRADRVPKLINGKHDLQAIKQLFEKGSVGE</sequence>
<protein>
    <submittedName>
        <fullName evidence="5">Unannotated protein</fullName>
    </submittedName>
</protein>
<dbReference type="Gene3D" id="3.30.300.30">
    <property type="match status" value="1"/>
</dbReference>
<dbReference type="SUPFAM" id="SSF56801">
    <property type="entry name" value="Acetyl-CoA synthetase-like"/>
    <property type="match status" value="1"/>
</dbReference>
<reference evidence="5" key="1">
    <citation type="submission" date="2020-05" db="EMBL/GenBank/DDBJ databases">
        <authorList>
            <person name="Chiriac C."/>
            <person name="Salcher M."/>
            <person name="Ghai R."/>
            <person name="Kavagutti S V."/>
        </authorList>
    </citation>
    <scope>NUCLEOTIDE SEQUENCE</scope>
</reference>